<feature type="transmembrane region" description="Helical" evidence="2">
    <location>
        <begin position="96"/>
        <end position="114"/>
    </location>
</feature>
<keyword evidence="2" id="KW-1133">Transmembrane helix</keyword>
<evidence type="ECO:0000313" key="3">
    <source>
        <dbReference type="EMBL" id="GGF88757.1"/>
    </source>
</evidence>
<protein>
    <recommendedName>
        <fullName evidence="1">Inner membrane protein</fullName>
    </recommendedName>
</protein>
<keyword evidence="1" id="KW-0997">Cell inner membrane</keyword>
<evidence type="ECO:0000313" key="4">
    <source>
        <dbReference type="Proteomes" id="UP000632858"/>
    </source>
</evidence>
<accession>A0A917FK82</accession>
<dbReference type="PANTHER" id="PTHR35813">
    <property type="entry name" value="INNER MEMBRANE PROTEIN YBAN"/>
    <property type="match status" value="1"/>
</dbReference>
<keyword evidence="1 2" id="KW-0472">Membrane</keyword>
<keyword evidence="2" id="KW-0812">Transmembrane</keyword>
<proteinExistence type="predicted"/>
<reference evidence="3" key="1">
    <citation type="journal article" date="2014" name="Int. J. Syst. Evol. Microbiol.">
        <title>Complete genome sequence of Corynebacterium casei LMG S-19264T (=DSM 44701T), isolated from a smear-ripened cheese.</title>
        <authorList>
            <consortium name="US DOE Joint Genome Institute (JGI-PGF)"/>
            <person name="Walter F."/>
            <person name="Albersmeier A."/>
            <person name="Kalinowski J."/>
            <person name="Ruckert C."/>
        </authorList>
    </citation>
    <scope>NUCLEOTIDE SEQUENCE</scope>
    <source>
        <strain evidence="3">CGMCC 1.12726</strain>
    </source>
</reference>
<dbReference type="Pfam" id="PF04304">
    <property type="entry name" value="DUF454"/>
    <property type="match status" value="1"/>
</dbReference>
<feature type="transmembrane region" description="Helical" evidence="2">
    <location>
        <begin position="6"/>
        <end position="38"/>
    </location>
</feature>
<dbReference type="InterPro" id="IPR007401">
    <property type="entry name" value="DUF454"/>
</dbReference>
<name>A0A917FK82_9GAMM</name>
<gene>
    <name evidence="3" type="ORF">GCM10010960_08270</name>
</gene>
<comment type="caution">
    <text evidence="3">The sequence shown here is derived from an EMBL/GenBank/DDBJ whole genome shotgun (WGS) entry which is preliminary data.</text>
</comment>
<dbReference type="RefSeq" id="WP_188448112.1">
    <property type="nucleotide sequence ID" value="NZ_BMFO01000002.1"/>
</dbReference>
<organism evidence="3 4">
    <name type="scientific">Arenimonas maotaiensis</name>
    <dbReference type="NCBI Taxonomy" id="1446479"/>
    <lineage>
        <taxon>Bacteria</taxon>
        <taxon>Pseudomonadati</taxon>
        <taxon>Pseudomonadota</taxon>
        <taxon>Gammaproteobacteria</taxon>
        <taxon>Lysobacterales</taxon>
        <taxon>Lysobacteraceae</taxon>
        <taxon>Arenimonas</taxon>
    </lineage>
</organism>
<comment type="subcellular location">
    <subcellularLocation>
        <location evidence="1">Cell inner membrane</location>
        <topology evidence="1">Multi-pass membrane protein</topology>
    </subcellularLocation>
</comment>
<sequence>MPRYLALVLAYVCLALAFIGVALPGLPTVPFLLLAAWFSARGSKRLHAWLYGHPRFGKLLIDWETQRAVSRRSKLIAVSMLAVSAVVMYHRLDNPWLLAGIGLLFAGVAVFLLTRPEPR</sequence>
<feature type="transmembrane region" description="Helical" evidence="2">
    <location>
        <begin position="73"/>
        <end position="90"/>
    </location>
</feature>
<dbReference type="Proteomes" id="UP000632858">
    <property type="component" value="Unassembled WGS sequence"/>
</dbReference>
<dbReference type="GO" id="GO:0005886">
    <property type="term" value="C:plasma membrane"/>
    <property type="evidence" value="ECO:0007669"/>
    <property type="project" value="UniProtKB-SubCell"/>
</dbReference>
<dbReference type="PIRSF" id="PIRSF016789">
    <property type="entry name" value="DUF454"/>
    <property type="match status" value="1"/>
</dbReference>
<keyword evidence="4" id="KW-1185">Reference proteome</keyword>
<dbReference type="AlphaFoldDB" id="A0A917FK82"/>
<evidence type="ECO:0000256" key="1">
    <source>
        <dbReference type="PIRNR" id="PIRNR016789"/>
    </source>
</evidence>
<evidence type="ECO:0000256" key="2">
    <source>
        <dbReference type="SAM" id="Phobius"/>
    </source>
</evidence>
<dbReference type="EMBL" id="BMFO01000002">
    <property type="protein sequence ID" value="GGF88757.1"/>
    <property type="molecule type" value="Genomic_DNA"/>
</dbReference>
<dbReference type="PANTHER" id="PTHR35813:SF1">
    <property type="entry name" value="INNER MEMBRANE PROTEIN YBAN"/>
    <property type="match status" value="1"/>
</dbReference>
<keyword evidence="1" id="KW-1003">Cell membrane</keyword>
<reference evidence="3" key="2">
    <citation type="submission" date="2020-09" db="EMBL/GenBank/DDBJ databases">
        <authorList>
            <person name="Sun Q."/>
            <person name="Zhou Y."/>
        </authorList>
    </citation>
    <scope>NUCLEOTIDE SEQUENCE</scope>
    <source>
        <strain evidence="3">CGMCC 1.12726</strain>
    </source>
</reference>